<evidence type="ECO:0000313" key="1">
    <source>
        <dbReference type="EMBL" id="TDP37699.1"/>
    </source>
</evidence>
<organism evidence="1 2">
    <name type="scientific">Nocardia ignorata</name>
    <dbReference type="NCBI Taxonomy" id="145285"/>
    <lineage>
        <taxon>Bacteria</taxon>
        <taxon>Bacillati</taxon>
        <taxon>Actinomycetota</taxon>
        <taxon>Actinomycetes</taxon>
        <taxon>Mycobacteriales</taxon>
        <taxon>Nocardiaceae</taxon>
        <taxon>Nocardia</taxon>
    </lineage>
</organism>
<dbReference type="EMBL" id="SNXK01000004">
    <property type="protein sequence ID" value="TDP37699.1"/>
    <property type="molecule type" value="Genomic_DNA"/>
</dbReference>
<proteinExistence type="predicted"/>
<dbReference type="Proteomes" id="UP000295087">
    <property type="component" value="Unassembled WGS sequence"/>
</dbReference>
<keyword evidence="2" id="KW-1185">Reference proteome</keyword>
<reference evidence="1 2" key="1">
    <citation type="submission" date="2019-03" db="EMBL/GenBank/DDBJ databases">
        <title>Genomic Encyclopedia of Type Strains, Phase IV (KMG-IV): sequencing the most valuable type-strain genomes for metagenomic binning, comparative biology and taxonomic classification.</title>
        <authorList>
            <person name="Goeker M."/>
        </authorList>
    </citation>
    <scope>NUCLEOTIDE SEQUENCE [LARGE SCALE GENOMIC DNA]</scope>
    <source>
        <strain evidence="1 2">DSM 44496</strain>
    </source>
</reference>
<protein>
    <submittedName>
        <fullName evidence="1">Uncharacterized protein</fullName>
    </submittedName>
</protein>
<name>A0A4R6PLR5_NOCIG</name>
<dbReference type="RefSeq" id="WP_255284008.1">
    <property type="nucleotide sequence ID" value="NZ_SNXK01000004.1"/>
</dbReference>
<comment type="caution">
    <text evidence="1">The sequence shown here is derived from an EMBL/GenBank/DDBJ whole genome shotgun (WGS) entry which is preliminary data.</text>
</comment>
<evidence type="ECO:0000313" key="2">
    <source>
        <dbReference type="Proteomes" id="UP000295087"/>
    </source>
</evidence>
<gene>
    <name evidence="1" type="ORF">DFR75_10449</name>
</gene>
<dbReference type="AlphaFoldDB" id="A0A4R6PLR5"/>
<sequence length="41" mass="4473">MLAGSGQTTALSQLSATMRRFDELETNQPVVNPLLKAWALL</sequence>
<accession>A0A4R6PLR5</accession>